<sequence length="58" mass="6260">MVTPFTKGRGAVALLMAPARARALDARSPISLVNTRLDRGLQLPVRHGAPVRREATAR</sequence>
<reference evidence="1" key="2">
    <citation type="submission" date="2020-09" db="EMBL/GenBank/DDBJ databases">
        <authorList>
            <person name="Sun Q."/>
            <person name="Zhou Y."/>
        </authorList>
    </citation>
    <scope>NUCLEOTIDE SEQUENCE</scope>
    <source>
        <strain evidence="1">CGMCC 4.7201</strain>
    </source>
</reference>
<gene>
    <name evidence="1" type="ORF">GCM10012280_56260</name>
</gene>
<protein>
    <submittedName>
        <fullName evidence="1">Uncharacterized protein</fullName>
    </submittedName>
</protein>
<organism evidence="1 2">
    <name type="scientific">Wenjunlia tyrosinilytica</name>
    <dbReference type="NCBI Taxonomy" id="1544741"/>
    <lineage>
        <taxon>Bacteria</taxon>
        <taxon>Bacillati</taxon>
        <taxon>Actinomycetota</taxon>
        <taxon>Actinomycetes</taxon>
        <taxon>Kitasatosporales</taxon>
        <taxon>Streptomycetaceae</taxon>
        <taxon>Wenjunlia</taxon>
    </lineage>
</organism>
<accession>A0A918E1J7</accession>
<dbReference type="Proteomes" id="UP000641932">
    <property type="component" value="Unassembled WGS sequence"/>
</dbReference>
<keyword evidence="2" id="KW-1185">Reference proteome</keyword>
<dbReference type="EMBL" id="BMMS01000029">
    <property type="protein sequence ID" value="GGO96539.1"/>
    <property type="molecule type" value="Genomic_DNA"/>
</dbReference>
<evidence type="ECO:0000313" key="2">
    <source>
        <dbReference type="Proteomes" id="UP000641932"/>
    </source>
</evidence>
<dbReference type="AlphaFoldDB" id="A0A918E1J7"/>
<comment type="caution">
    <text evidence="1">The sequence shown here is derived from an EMBL/GenBank/DDBJ whole genome shotgun (WGS) entry which is preliminary data.</text>
</comment>
<proteinExistence type="predicted"/>
<reference evidence="1" key="1">
    <citation type="journal article" date="2014" name="Int. J. Syst. Evol. Microbiol.">
        <title>Complete genome sequence of Corynebacterium casei LMG S-19264T (=DSM 44701T), isolated from a smear-ripened cheese.</title>
        <authorList>
            <consortium name="US DOE Joint Genome Institute (JGI-PGF)"/>
            <person name="Walter F."/>
            <person name="Albersmeier A."/>
            <person name="Kalinowski J."/>
            <person name="Ruckert C."/>
        </authorList>
    </citation>
    <scope>NUCLEOTIDE SEQUENCE</scope>
    <source>
        <strain evidence="1">CGMCC 4.7201</strain>
    </source>
</reference>
<evidence type="ECO:0000313" key="1">
    <source>
        <dbReference type="EMBL" id="GGO96539.1"/>
    </source>
</evidence>
<name>A0A918E1J7_9ACTN</name>